<dbReference type="AlphaFoldDB" id="A0AA38MHS5"/>
<feature type="compositionally biased region" description="Polar residues" evidence="2">
    <location>
        <begin position="663"/>
        <end position="709"/>
    </location>
</feature>
<dbReference type="PANTHER" id="PTHR33223:SF6">
    <property type="entry name" value="CCHC-TYPE DOMAIN-CONTAINING PROTEIN"/>
    <property type="match status" value="1"/>
</dbReference>
<protein>
    <recommendedName>
        <fullName evidence="3">CCHC-type domain-containing protein</fullName>
    </recommendedName>
</protein>
<dbReference type="PANTHER" id="PTHR33223">
    <property type="entry name" value="CCHC-TYPE DOMAIN-CONTAINING PROTEIN"/>
    <property type="match status" value="1"/>
</dbReference>
<dbReference type="GO" id="GO:0003676">
    <property type="term" value="F:nucleic acid binding"/>
    <property type="evidence" value="ECO:0007669"/>
    <property type="project" value="InterPro"/>
</dbReference>
<dbReference type="InterPro" id="IPR001878">
    <property type="entry name" value="Znf_CCHC"/>
</dbReference>
<feature type="region of interest" description="Disordered" evidence="2">
    <location>
        <begin position="445"/>
        <end position="465"/>
    </location>
</feature>
<feature type="domain" description="CCHC-type" evidence="3">
    <location>
        <begin position="750"/>
        <end position="764"/>
    </location>
</feature>
<dbReference type="Pfam" id="PF03732">
    <property type="entry name" value="Retrotrans_gag"/>
    <property type="match status" value="1"/>
</dbReference>
<keyword evidence="5" id="KW-1185">Reference proteome</keyword>
<evidence type="ECO:0000256" key="2">
    <source>
        <dbReference type="SAM" id="MobiDB-lite"/>
    </source>
</evidence>
<evidence type="ECO:0000256" key="1">
    <source>
        <dbReference type="PROSITE-ProRule" id="PRU00047"/>
    </source>
</evidence>
<comment type="caution">
    <text evidence="4">The sequence shown here is derived from an EMBL/GenBank/DDBJ whole genome shotgun (WGS) entry which is preliminary data.</text>
</comment>
<dbReference type="PROSITE" id="PS50158">
    <property type="entry name" value="ZF_CCHC"/>
    <property type="match status" value="1"/>
</dbReference>
<dbReference type="Proteomes" id="UP001168821">
    <property type="component" value="Unassembled WGS sequence"/>
</dbReference>
<dbReference type="EMBL" id="JALNTZ010000004">
    <property type="protein sequence ID" value="KAJ3656692.1"/>
    <property type="molecule type" value="Genomic_DNA"/>
</dbReference>
<name>A0AA38MHS5_9CUCU</name>
<feature type="region of interest" description="Disordered" evidence="2">
    <location>
        <begin position="659"/>
        <end position="746"/>
    </location>
</feature>
<gene>
    <name evidence="4" type="ORF">Zmor_015745</name>
</gene>
<keyword evidence="1" id="KW-0479">Metal-binding</keyword>
<dbReference type="InterPro" id="IPR036875">
    <property type="entry name" value="Znf_CCHC_sf"/>
</dbReference>
<organism evidence="4 5">
    <name type="scientific">Zophobas morio</name>
    <dbReference type="NCBI Taxonomy" id="2755281"/>
    <lineage>
        <taxon>Eukaryota</taxon>
        <taxon>Metazoa</taxon>
        <taxon>Ecdysozoa</taxon>
        <taxon>Arthropoda</taxon>
        <taxon>Hexapoda</taxon>
        <taxon>Insecta</taxon>
        <taxon>Pterygota</taxon>
        <taxon>Neoptera</taxon>
        <taxon>Endopterygota</taxon>
        <taxon>Coleoptera</taxon>
        <taxon>Polyphaga</taxon>
        <taxon>Cucujiformia</taxon>
        <taxon>Tenebrionidae</taxon>
        <taxon>Zophobas</taxon>
    </lineage>
</organism>
<keyword evidence="1" id="KW-0863">Zinc-finger</keyword>
<feature type="compositionally biased region" description="Low complexity" evidence="2">
    <location>
        <begin position="719"/>
        <end position="729"/>
    </location>
</feature>
<proteinExistence type="predicted"/>
<evidence type="ECO:0000259" key="3">
    <source>
        <dbReference type="PROSITE" id="PS50158"/>
    </source>
</evidence>
<sequence>MSTSDEDTSVCTPPEIRKEASNVQRDQLLPQKSKEFYLKVYAQFKDWCKIKKVAKVSENVLLVYMEEKAKNKKASSLWATFSMLKQTLKLKENVDISKYYKAAVFEKHQITKFILEAPDEIFLSSKVILIIGIAGARRTDELCNMKMTDRAPSDRVIDDESSPPYMLDPIGVVPGRRMDNILTNLVEEYETGVIEPVLSDHYGQYIKMQIHSSQSKPITWTRPITDVGIAKLRQSLLEVDWSIFYRPLLDVNAASSVIVGTLSQLINEHLPLKKCKNDQSQIAPWFSKELRQFRDTLSAVKIVSEVTKEPVDINTLRRLKTDYNKLINETKKKAYDSYIERASSVSKGAWRLINHERNRKQHITGSAISSEKFNLHFTSLPESVVKNLPPVAGTPEREYNSFKPKIRSSDIQGNAKFEIGESSNSTASASGVNLDSLSLSNISGEQTTDPKTILENSPPIIITPTNEKPRVKMADVTISNAFESKKTPAIPSFISPEIFDPKRDDPERFLKNYERAAVANAWDNNLKIIYFGSFLSGIANRWYEHLVDTEGDKKWEDVKKEFLKEFQMSDYSGDKEMQFENRKQGKDESVKEFFFDLLFLAHEVDPDMTDQRFIKYFEKGMLNKYFSNYKILKPDGVSTSGLKPIIEKLDAIERRADDISENPPETSSSQQQGWTNRQPRPNYGNTRNFIVSENPQESRLSQQHWTNRQSRPHFGNTRNSMNNSSNPSPQNFRRGVTNLPSTRTFDGRPKCYHCGKSGHFASACWHKQEKFHPNEQGRRN</sequence>
<keyword evidence="1" id="KW-0862">Zinc</keyword>
<evidence type="ECO:0000313" key="4">
    <source>
        <dbReference type="EMBL" id="KAJ3656692.1"/>
    </source>
</evidence>
<dbReference type="SUPFAM" id="SSF57756">
    <property type="entry name" value="Retrovirus zinc finger-like domains"/>
    <property type="match status" value="1"/>
</dbReference>
<accession>A0AA38MHS5</accession>
<evidence type="ECO:0000313" key="5">
    <source>
        <dbReference type="Proteomes" id="UP001168821"/>
    </source>
</evidence>
<reference evidence="4" key="1">
    <citation type="journal article" date="2023" name="G3 (Bethesda)">
        <title>Whole genome assemblies of Zophobas morio and Tenebrio molitor.</title>
        <authorList>
            <person name="Kaur S."/>
            <person name="Stinson S.A."/>
            <person name="diCenzo G.C."/>
        </authorList>
    </citation>
    <scope>NUCLEOTIDE SEQUENCE</scope>
    <source>
        <strain evidence="4">QUZm001</strain>
    </source>
</reference>
<dbReference type="GO" id="GO:0008270">
    <property type="term" value="F:zinc ion binding"/>
    <property type="evidence" value="ECO:0007669"/>
    <property type="project" value="UniProtKB-KW"/>
</dbReference>
<dbReference type="Pfam" id="PF00098">
    <property type="entry name" value="zf-CCHC"/>
    <property type="match status" value="1"/>
</dbReference>
<dbReference type="InterPro" id="IPR005162">
    <property type="entry name" value="Retrotrans_gag_dom"/>
</dbReference>